<dbReference type="InterPro" id="IPR051181">
    <property type="entry name" value="CAF1_poly(A)_ribonucleases"/>
</dbReference>
<dbReference type="GeneID" id="40313779"/>
<dbReference type="AlphaFoldDB" id="A0A3R7P202"/>
<proteinExistence type="inferred from homology"/>
<dbReference type="InterPro" id="IPR006941">
    <property type="entry name" value="RNase_CAF1"/>
</dbReference>
<keyword evidence="2" id="KW-0378">Hydrolase</keyword>
<dbReference type="GO" id="GO:0004535">
    <property type="term" value="F:poly(A)-specific ribonuclease activity"/>
    <property type="evidence" value="ECO:0007669"/>
    <property type="project" value="UniProtKB-EC"/>
</dbReference>
<dbReference type="OrthoDB" id="414075at2759"/>
<dbReference type="EMBL" id="MKKU01000002">
    <property type="protein sequence ID" value="RNF27607.1"/>
    <property type="molecule type" value="Genomic_DNA"/>
</dbReference>
<comment type="caution">
    <text evidence="2">The sequence shown here is derived from an EMBL/GenBank/DDBJ whole genome shotgun (WGS) entry which is preliminary data.</text>
</comment>
<evidence type="ECO:0000313" key="3">
    <source>
        <dbReference type="Proteomes" id="UP000284403"/>
    </source>
</evidence>
<dbReference type="Gene3D" id="3.30.420.10">
    <property type="entry name" value="Ribonuclease H-like superfamily/Ribonuclease H"/>
    <property type="match status" value="2"/>
</dbReference>
<accession>A0A3R7P202</accession>
<dbReference type="InterPro" id="IPR012337">
    <property type="entry name" value="RNaseH-like_sf"/>
</dbReference>
<dbReference type="PANTHER" id="PTHR15092:SF23">
    <property type="entry name" value="PUTATIVE-RELATED"/>
    <property type="match status" value="1"/>
</dbReference>
<sequence>MQVTRDTFPAVFPKFVELLQTCDFYAFDEELTGINTAELPETITDTPEESYRAKRAVASRYNIIQVGICLFHRDTTAAGATPTRYVARPFNFLLFPHHADDFTAEERSRDVVLSPSSLAFLRRHDMNFQSWVYQGMAYCDARQEEALRSRHAEKCRELDRTRNAEKQEAQRESLLTEDERAWYNNAVALAQAFVERVEAVLERAKGRNAGQTAGVVEVAASVELIQSGGRDVFLPPQRGKSAREALERYIAQHCPALSLTFRRQGAAHIGMLRAVFPEERKRLLEKEQALRERELVNMLGFRLVFNALVLSQKPCVGHNCFADLLFLVATLDGPLPETLSEFKLRMQELFPTVFDTRYVATRQAFFPVGRFGARYLSGFFGEYGFRSAHVHVTLPLGFESYDPLATGGGERGHTSAGGEGGGPTHEAGYDALLTGTLLLNLLAEMGGYEVATAPECVVNRVALFRSLFALRLGTPDVDEYLPESGVLELRHEKGVKMHHLDSCFTAISLCNVELYAVDETRTLAVLPPTWSELEPRGEQRNLGWLSTHMTSRFPQFFEAAVYQPAAAPLSAKGAFHTTPRALMRLCIRAAQR</sequence>
<dbReference type="PANTHER" id="PTHR15092">
    <property type="entry name" value="POLY A -SPECIFIC RIBONUCLEASE/TARGET OF EGR1, MEMBER 1"/>
    <property type="match status" value="1"/>
</dbReference>
<dbReference type="InterPro" id="IPR036397">
    <property type="entry name" value="RNaseH_sf"/>
</dbReference>
<dbReference type="FunFam" id="3.30.420.10:FF:000159">
    <property type="entry name" value="Ribonuclease, putative"/>
    <property type="match status" value="1"/>
</dbReference>
<dbReference type="RefSeq" id="XP_029232813.1">
    <property type="nucleotide sequence ID" value="XM_029367117.1"/>
</dbReference>
<comment type="similarity">
    <text evidence="1">Belongs to the CAF1 family.</text>
</comment>
<evidence type="ECO:0000256" key="1">
    <source>
        <dbReference type="ARBA" id="ARBA00008372"/>
    </source>
</evidence>
<dbReference type="Proteomes" id="UP000284403">
    <property type="component" value="Unassembled WGS sequence"/>
</dbReference>
<reference evidence="2 3" key="1">
    <citation type="journal article" date="2018" name="BMC Genomics">
        <title>Genomic comparison of Trypanosoma conorhini and Trypanosoma rangeli to Trypanosoma cruzi strains of high and low virulence.</title>
        <authorList>
            <person name="Bradwell K.R."/>
            <person name="Koparde V.N."/>
            <person name="Matveyev A.V."/>
            <person name="Serrano M.G."/>
            <person name="Alves J.M."/>
            <person name="Parikh H."/>
            <person name="Huang B."/>
            <person name="Lee V."/>
            <person name="Espinosa-Alvarez O."/>
            <person name="Ortiz P.A."/>
            <person name="Costa-Martins A.G."/>
            <person name="Teixeira M.M."/>
            <person name="Buck G.A."/>
        </authorList>
    </citation>
    <scope>NUCLEOTIDE SEQUENCE [LARGE SCALE GENOMIC DNA]</scope>
    <source>
        <strain evidence="2 3">025E</strain>
    </source>
</reference>
<dbReference type="EC" id="3.1.13.4" evidence="2"/>
<dbReference type="Pfam" id="PF04857">
    <property type="entry name" value="CAF1"/>
    <property type="match status" value="1"/>
</dbReference>
<evidence type="ECO:0000313" key="2">
    <source>
        <dbReference type="EMBL" id="RNF27607.1"/>
    </source>
</evidence>
<dbReference type="GO" id="GO:0003723">
    <property type="term" value="F:RNA binding"/>
    <property type="evidence" value="ECO:0007669"/>
    <property type="project" value="TreeGrafter"/>
</dbReference>
<organism evidence="2 3">
    <name type="scientific">Trypanosoma conorhini</name>
    <dbReference type="NCBI Taxonomy" id="83891"/>
    <lineage>
        <taxon>Eukaryota</taxon>
        <taxon>Discoba</taxon>
        <taxon>Euglenozoa</taxon>
        <taxon>Kinetoplastea</taxon>
        <taxon>Metakinetoplastina</taxon>
        <taxon>Trypanosomatida</taxon>
        <taxon>Trypanosomatidae</taxon>
        <taxon>Trypanosoma</taxon>
    </lineage>
</organism>
<dbReference type="SUPFAM" id="SSF53098">
    <property type="entry name" value="Ribonuclease H-like"/>
    <property type="match status" value="1"/>
</dbReference>
<gene>
    <name evidence="2" type="ORF">Tco025E_00168</name>
</gene>
<keyword evidence="3" id="KW-1185">Reference proteome</keyword>
<name>A0A3R7P202_9TRYP</name>
<protein>
    <submittedName>
        <fullName evidence="2">Putative ribonuclease</fullName>
        <ecNumber evidence="2">3.1.13.4</ecNumber>
    </submittedName>
</protein>